<evidence type="ECO:0000256" key="1">
    <source>
        <dbReference type="SAM" id="MobiDB-lite"/>
    </source>
</evidence>
<feature type="compositionally biased region" description="Basic and acidic residues" evidence="1">
    <location>
        <begin position="325"/>
        <end position="353"/>
    </location>
</feature>
<feature type="compositionally biased region" description="Acidic residues" evidence="1">
    <location>
        <begin position="287"/>
        <end position="298"/>
    </location>
</feature>
<reference evidence="2" key="2">
    <citation type="submission" date="2023-05" db="EMBL/GenBank/DDBJ databases">
        <authorList>
            <consortium name="Lawrence Berkeley National Laboratory"/>
            <person name="Steindorff A."/>
            <person name="Hensen N."/>
            <person name="Bonometti L."/>
            <person name="Westerberg I."/>
            <person name="Brannstrom I.O."/>
            <person name="Guillou S."/>
            <person name="Cros-Aarteil S."/>
            <person name="Calhoun S."/>
            <person name="Haridas S."/>
            <person name="Kuo A."/>
            <person name="Mondo S."/>
            <person name="Pangilinan J."/>
            <person name="Riley R."/>
            <person name="Labutti K."/>
            <person name="Andreopoulos B."/>
            <person name="Lipzen A."/>
            <person name="Chen C."/>
            <person name="Yanf M."/>
            <person name="Daum C."/>
            <person name="Ng V."/>
            <person name="Clum A."/>
            <person name="Ohm R."/>
            <person name="Martin F."/>
            <person name="Silar P."/>
            <person name="Natvig D."/>
            <person name="Lalanne C."/>
            <person name="Gautier V."/>
            <person name="Ament-Velasquez S.L."/>
            <person name="Kruys A."/>
            <person name="Hutchinson M.I."/>
            <person name="Powell A.J."/>
            <person name="Barry K."/>
            <person name="Miller A.N."/>
            <person name="Grigoriev I.V."/>
            <person name="Debuchy R."/>
            <person name="Gladieux P."/>
            <person name="Thoren M.H."/>
            <person name="Johannesson H."/>
        </authorList>
    </citation>
    <scope>NUCLEOTIDE SEQUENCE</scope>
    <source>
        <strain evidence="2">PSN309</strain>
    </source>
</reference>
<evidence type="ECO:0000313" key="2">
    <source>
        <dbReference type="EMBL" id="KAK4189699.1"/>
    </source>
</evidence>
<dbReference type="EMBL" id="MU864372">
    <property type="protein sequence ID" value="KAK4189699.1"/>
    <property type="molecule type" value="Genomic_DNA"/>
</dbReference>
<dbReference type="AlphaFoldDB" id="A0AAN7AK67"/>
<dbReference type="Proteomes" id="UP001302126">
    <property type="component" value="Unassembled WGS sequence"/>
</dbReference>
<evidence type="ECO:0000313" key="3">
    <source>
        <dbReference type="Proteomes" id="UP001302126"/>
    </source>
</evidence>
<organism evidence="2 3">
    <name type="scientific">Podospora australis</name>
    <dbReference type="NCBI Taxonomy" id="1536484"/>
    <lineage>
        <taxon>Eukaryota</taxon>
        <taxon>Fungi</taxon>
        <taxon>Dikarya</taxon>
        <taxon>Ascomycota</taxon>
        <taxon>Pezizomycotina</taxon>
        <taxon>Sordariomycetes</taxon>
        <taxon>Sordariomycetidae</taxon>
        <taxon>Sordariales</taxon>
        <taxon>Podosporaceae</taxon>
        <taxon>Podospora</taxon>
    </lineage>
</organism>
<proteinExistence type="predicted"/>
<feature type="region of interest" description="Disordered" evidence="1">
    <location>
        <begin position="323"/>
        <end position="356"/>
    </location>
</feature>
<accession>A0AAN7AK67</accession>
<name>A0AAN7AK67_9PEZI</name>
<feature type="region of interest" description="Disordered" evidence="1">
    <location>
        <begin position="282"/>
        <end position="305"/>
    </location>
</feature>
<reference evidence="2" key="1">
    <citation type="journal article" date="2023" name="Mol. Phylogenet. Evol.">
        <title>Genome-scale phylogeny and comparative genomics of the fungal order Sordariales.</title>
        <authorList>
            <person name="Hensen N."/>
            <person name="Bonometti L."/>
            <person name="Westerberg I."/>
            <person name="Brannstrom I.O."/>
            <person name="Guillou S."/>
            <person name="Cros-Aarteil S."/>
            <person name="Calhoun S."/>
            <person name="Haridas S."/>
            <person name="Kuo A."/>
            <person name="Mondo S."/>
            <person name="Pangilinan J."/>
            <person name="Riley R."/>
            <person name="LaButti K."/>
            <person name="Andreopoulos B."/>
            <person name="Lipzen A."/>
            <person name="Chen C."/>
            <person name="Yan M."/>
            <person name="Daum C."/>
            <person name="Ng V."/>
            <person name="Clum A."/>
            <person name="Steindorff A."/>
            <person name="Ohm R.A."/>
            <person name="Martin F."/>
            <person name="Silar P."/>
            <person name="Natvig D.O."/>
            <person name="Lalanne C."/>
            <person name="Gautier V."/>
            <person name="Ament-Velasquez S.L."/>
            <person name="Kruys A."/>
            <person name="Hutchinson M.I."/>
            <person name="Powell A.J."/>
            <person name="Barry K."/>
            <person name="Miller A.N."/>
            <person name="Grigoriev I.V."/>
            <person name="Debuchy R."/>
            <person name="Gladieux P."/>
            <person name="Hiltunen Thoren M."/>
            <person name="Johannesson H."/>
        </authorList>
    </citation>
    <scope>NUCLEOTIDE SEQUENCE</scope>
    <source>
        <strain evidence="2">PSN309</strain>
    </source>
</reference>
<keyword evidence="3" id="KW-1185">Reference proteome</keyword>
<comment type="caution">
    <text evidence="2">The sequence shown here is derived from an EMBL/GenBank/DDBJ whole genome shotgun (WGS) entry which is preliminary data.</text>
</comment>
<sequence length="368" mass="40801">MAIIISDIDLLIFEQADTKTLQSLALTCHRSYSLLKTYEISIVKSKILRTIANPILRPPLGSVLSSHGPERKILKPWSYEVVRELELRATRIDKLFETSQSNRTTSLVQALMRIDIFRSLPQHQIPHVLALLKHACMLADRIADAAIVVRLPESTRFPPSDPYAIKHRVHRTQQEFIRNLPPHDVALILHLCALAGIAYADAHPALDTDPEGIERIVAFKETVLRQGSMALWGFLSQSHTGAVALSSISASLPPAHTEDEVGRFVAKKVDLALQEIRQYEDGLREDSDSDLESGEVEGDGGHDPFLVLAGLHQTAMKTIAQTILDKSDEKGDNKEGDDGDNHGDASDGKEQSPQDKLVFELIQKLSRT</sequence>
<gene>
    <name evidence="2" type="ORF">QBC35DRAFT_429872</name>
</gene>
<protein>
    <submittedName>
        <fullName evidence="2">Uncharacterized protein</fullName>
    </submittedName>
</protein>